<dbReference type="AlphaFoldDB" id="A0A2H0A846"/>
<gene>
    <name evidence="1" type="ORF">COX18_02870</name>
</gene>
<name>A0A2H0A846_9BACT</name>
<dbReference type="EMBL" id="PCSH01000052">
    <property type="protein sequence ID" value="PIP41614.1"/>
    <property type="molecule type" value="Genomic_DNA"/>
</dbReference>
<accession>A0A2H0A846</accession>
<dbReference type="Proteomes" id="UP000231067">
    <property type="component" value="Unassembled WGS sequence"/>
</dbReference>
<evidence type="ECO:0000313" key="2">
    <source>
        <dbReference type="Proteomes" id="UP000231067"/>
    </source>
</evidence>
<evidence type="ECO:0000313" key="1">
    <source>
        <dbReference type="EMBL" id="PIP41614.1"/>
    </source>
</evidence>
<proteinExistence type="predicted"/>
<sequence>MAIGVSKSTLKALTDLTGEVVFERALNVTLKDSIEHRLGKIKKNLNIYQKNYDMKFDDFKMLWNLGKIKNQSSYEVEKDFLEWEGLVMRKDKLEELSKWFI</sequence>
<protein>
    <submittedName>
        <fullName evidence="1">Uncharacterized protein</fullName>
    </submittedName>
</protein>
<comment type="caution">
    <text evidence="1">The sequence shown here is derived from an EMBL/GenBank/DDBJ whole genome shotgun (WGS) entry which is preliminary data.</text>
</comment>
<reference evidence="1 2" key="1">
    <citation type="submission" date="2017-09" db="EMBL/GenBank/DDBJ databases">
        <title>Depth-based differentiation of microbial function through sediment-hosted aquifers and enrichment of novel symbionts in the deep terrestrial subsurface.</title>
        <authorList>
            <person name="Probst A.J."/>
            <person name="Ladd B."/>
            <person name="Jarett J.K."/>
            <person name="Geller-Mcgrath D.E."/>
            <person name="Sieber C.M."/>
            <person name="Emerson J.B."/>
            <person name="Anantharaman K."/>
            <person name="Thomas B.C."/>
            <person name="Malmstrom R."/>
            <person name="Stieglmeier M."/>
            <person name="Klingl A."/>
            <person name="Woyke T."/>
            <person name="Ryan C.M."/>
            <person name="Banfield J.F."/>
        </authorList>
    </citation>
    <scope>NUCLEOTIDE SEQUENCE [LARGE SCALE GENOMIC DNA]</scope>
    <source>
        <strain evidence="1">CG23_combo_of_CG06-09_8_20_14_all_40_23</strain>
    </source>
</reference>
<organism evidence="1 2">
    <name type="scientific">Candidatus Desantisbacteria bacterium CG23_combo_of_CG06-09_8_20_14_all_40_23</name>
    <dbReference type="NCBI Taxonomy" id="1974550"/>
    <lineage>
        <taxon>Bacteria</taxon>
        <taxon>Candidatus Desantisiibacteriota</taxon>
    </lineage>
</organism>